<dbReference type="PROSITE" id="PS00778">
    <property type="entry name" value="HIS_ACID_PHOSPHAT_2"/>
    <property type="match status" value="1"/>
</dbReference>
<evidence type="ECO:0000256" key="13">
    <source>
        <dbReference type="ARBA" id="ARBA00037852"/>
    </source>
</evidence>
<dbReference type="GeneID" id="115805648"/>
<comment type="similarity">
    <text evidence="3">Belongs to the histidine acid phosphatase family.</text>
</comment>
<keyword evidence="6 16" id="KW-0732">Signal</keyword>
<evidence type="ECO:0000256" key="11">
    <source>
        <dbReference type="ARBA" id="ARBA00023180"/>
    </source>
</evidence>
<dbReference type="Gene3D" id="3.40.50.1240">
    <property type="entry name" value="Phosphoglycerate mutase-like"/>
    <property type="match status" value="1"/>
</dbReference>
<evidence type="ECO:0000256" key="1">
    <source>
        <dbReference type="ARBA" id="ARBA00000032"/>
    </source>
</evidence>
<proteinExistence type="inferred from homology"/>
<gene>
    <name evidence="18" type="primary">LOC115805648</name>
</gene>
<evidence type="ECO:0000256" key="10">
    <source>
        <dbReference type="ARBA" id="ARBA00023157"/>
    </source>
</evidence>
<evidence type="ECO:0000256" key="12">
    <source>
        <dbReference type="ARBA" id="ARBA00023228"/>
    </source>
</evidence>
<dbReference type="InterPro" id="IPR000560">
    <property type="entry name" value="His_Pase_clade-2"/>
</dbReference>
<dbReference type="CDD" id="cd07061">
    <property type="entry name" value="HP_HAP_like"/>
    <property type="match status" value="1"/>
</dbReference>
<dbReference type="GO" id="GO:0007040">
    <property type="term" value="P:lysosome organization"/>
    <property type="evidence" value="ECO:0007669"/>
    <property type="project" value="TreeGrafter"/>
</dbReference>
<dbReference type="FunFam" id="3.40.50.1240:FF:000010">
    <property type="entry name" value="Prostatic acid phosphatase"/>
    <property type="match status" value="1"/>
</dbReference>
<dbReference type="Pfam" id="PF00328">
    <property type="entry name" value="His_Phos_2"/>
    <property type="match status" value="1"/>
</dbReference>
<dbReference type="AlphaFoldDB" id="A0A6J2UQM5"/>
<protein>
    <recommendedName>
        <fullName evidence="14">Lysosomal acid phosphatase</fullName>
        <ecNumber evidence="4">3.1.3.2</ecNumber>
    </recommendedName>
</protein>
<evidence type="ECO:0000256" key="16">
    <source>
        <dbReference type="SAM" id="SignalP"/>
    </source>
</evidence>
<evidence type="ECO:0000256" key="3">
    <source>
        <dbReference type="ARBA" id="ARBA00005375"/>
    </source>
</evidence>
<comment type="catalytic activity">
    <reaction evidence="1">
        <text>a phosphate monoester + H2O = an alcohol + phosphate</text>
        <dbReference type="Rhea" id="RHEA:15017"/>
        <dbReference type="ChEBI" id="CHEBI:15377"/>
        <dbReference type="ChEBI" id="CHEBI:30879"/>
        <dbReference type="ChEBI" id="CHEBI:43474"/>
        <dbReference type="ChEBI" id="CHEBI:67140"/>
        <dbReference type="EC" id="3.1.3.2"/>
    </reaction>
</comment>
<dbReference type="PANTHER" id="PTHR11567">
    <property type="entry name" value="ACID PHOSPHATASE-RELATED"/>
    <property type="match status" value="1"/>
</dbReference>
<dbReference type="Proteomes" id="UP000504632">
    <property type="component" value="Chromosome 2"/>
</dbReference>
<dbReference type="RefSeq" id="XP_030622163.1">
    <property type="nucleotide sequence ID" value="XM_030766303.1"/>
</dbReference>
<dbReference type="SUPFAM" id="SSF53254">
    <property type="entry name" value="Phosphoglycerate mutase-like"/>
    <property type="match status" value="1"/>
</dbReference>
<evidence type="ECO:0000256" key="5">
    <source>
        <dbReference type="ARBA" id="ARBA00022692"/>
    </source>
</evidence>
<dbReference type="InParanoid" id="A0A6J2UQM5"/>
<evidence type="ECO:0000313" key="17">
    <source>
        <dbReference type="Proteomes" id="UP000504632"/>
    </source>
</evidence>
<name>A0A6J2UQM5_CHACN</name>
<evidence type="ECO:0000256" key="7">
    <source>
        <dbReference type="ARBA" id="ARBA00022801"/>
    </source>
</evidence>
<sequence length="410" mass="47223">MLSLLMYLVLCAVSDTAFGERELKLVTVLYRHGDRSALRAYPKDPYKETAWPQGFGQLSLEGMRQHFELGKMLRKRYRGYLSETYNHNEIFVRSSDRDRTLMSAQVNLAGLYPPDQSHAFDPTIKWQPIPVHTVPSKNEMLLVFPLHDCPRYTALMNETMDTDIYHNMTETYKTFLEMVANETGLGNVTVRTVWKVQDTLFCELKHNMTLPKWVTSEVMEKLGILSDFSLRILFGVYKREQKCRLQGGLLLDQILKNMSAVAKLDSKEQLRMIVYSAHDTTVAALQEALNVFNGLQPPYASCHIFELFKEENGSFSVAMFYRNDSRKDPYQLTLPGCDLYCPLQDFITLTKSVIPVDWEKECQLDINVKEKDVIIGLAVWSSFLLLVVVFLSMLLCRQRDPANCCSRNMN</sequence>
<keyword evidence="9 15" id="KW-0472">Membrane</keyword>
<keyword evidence="8 15" id="KW-1133">Transmembrane helix</keyword>
<keyword evidence="11" id="KW-0325">Glycoprotein</keyword>
<evidence type="ECO:0000256" key="8">
    <source>
        <dbReference type="ARBA" id="ARBA00022989"/>
    </source>
</evidence>
<dbReference type="PROSITE" id="PS00616">
    <property type="entry name" value="HIS_ACID_PHOSPHAT_1"/>
    <property type="match status" value="1"/>
</dbReference>
<accession>A0A6J2UQM5</accession>
<keyword evidence="5 15" id="KW-0812">Transmembrane</keyword>
<keyword evidence="12" id="KW-0458">Lysosome</keyword>
<evidence type="ECO:0000256" key="15">
    <source>
        <dbReference type="SAM" id="Phobius"/>
    </source>
</evidence>
<dbReference type="EC" id="3.1.3.2" evidence="4"/>
<evidence type="ECO:0000313" key="18">
    <source>
        <dbReference type="RefSeq" id="XP_030622163.1"/>
    </source>
</evidence>
<dbReference type="InterPro" id="IPR029033">
    <property type="entry name" value="His_PPase_superfam"/>
</dbReference>
<dbReference type="OrthoDB" id="258392at2759"/>
<dbReference type="GO" id="GO:0043202">
    <property type="term" value="C:lysosomal lumen"/>
    <property type="evidence" value="ECO:0007669"/>
    <property type="project" value="UniProtKB-SubCell"/>
</dbReference>
<keyword evidence="10" id="KW-1015">Disulfide bond</keyword>
<dbReference type="GO" id="GO:0003993">
    <property type="term" value="F:acid phosphatase activity"/>
    <property type="evidence" value="ECO:0007669"/>
    <property type="project" value="UniProtKB-EC"/>
</dbReference>
<feature type="transmembrane region" description="Helical" evidence="15">
    <location>
        <begin position="373"/>
        <end position="396"/>
    </location>
</feature>
<evidence type="ECO:0000256" key="9">
    <source>
        <dbReference type="ARBA" id="ARBA00023136"/>
    </source>
</evidence>
<evidence type="ECO:0000256" key="2">
    <source>
        <dbReference type="ARBA" id="ARBA00004227"/>
    </source>
</evidence>
<evidence type="ECO:0000256" key="14">
    <source>
        <dbReference type="ARBA" id="ARBA00039422"/>
    </source>
</evidence>
<keyword evidence="7" id="KW-0378">Hydrolase</keyword>
<dbReference type="GO" id="GO:0005765">
    <property type="term" value="C:lysosomal membrane"/>
    <property type="evidence" value="ECO:0007669"/>
    <property type="project" value="UniProtKB-SubCell"/>
</dbReference>
<feature type="chain" id="PRO_5026787092" description="Lysosomal acid phosphatase" evidence="16">
    <location>
        <begin position="20"/>
        <end position="410"/>
    </location>
</feature>
<comment type="subcellular location">
    <subcellularLocation>
        <location evidence="2">Lysosome lumen</location>
    </subcellularLocation>
    <subcellularLocation>
        <location evidence="13">Lysosome membrane</location>
        <topology evidence="13">Single-pass membrane protein</topology>
        <orientation evidence="13">Lumenal side</orientation>
    </subcellularLocation>
</comment>
<feature type="signal peptide" evidence="16">
    <location>
        <begin position="1"/>
        <end position="19"/>
    </location>
</feature>
<evidence type="ECO:0000256" key="4">
    <source>
        <dbReference type="ARBA" id="ARBA00012646"/>
    </source>
</evidence>
<keyword evidence="17" id="KW-1185">Reference proteome</keyword>
<evidence type="ECO:0000256" key="6">
    <source>
        <dbReference type="ARBA" id="ARBA00022729"/>
    </source>
</evidence>
<dbReference type="InterPro" id="IPR033379">
    <property type="entry name" value="Acid_Pase_AS"/>
</dbReference>
<dbReference type="InterPro" id="IPR050645">
    <property type="entry name" value="Histidine_acid_phosphatase"/>
</dbReference>
<dbReference type="PANTHER" id="PTHR11567:SF180">
    <property type="entry name" value="LYSOSOMAL ACID PHOSPHATASE"/>
    <property type="match status" value="1"/>
</dbReference>
<organism evidence="17 18">
    <name type="scientific">Chanos chanos</name>
    <name type="common">Milkfish</name>
    <name type="synonym">Mugil chanos</name>
    <dbReference type="NCBI Taxonomy" id="29144"/>
    <lineage>
        <taxon>Eukaryota</taxon>
        <taxon>Metazoa</taxon>
        <taxon>Chordata</taxon>
        <taxon>Craniata</taxon>
        <taxon>Vertebrata</taxon>
        <taxon>Euteleostomi</taxon>
        <taxon>Actinopterygii</taxon>
        <taxon>Neopterygii</taxon>
        <taxon>Teleostei</taxon>
        <taxon>Ostariophysi</taxon>
        <taxon>Gonorynchiformes</taxon>
        <taxon>Chanidae</taxon>
        <taxon>Chanos</taxon>
    </lineage>
</organism>
<reference evidence="18" key="1">
    <citation type="submission" date="2025-08" db="UniProtKB">
        <authorList>
            <consortium name="RefSeq"/>
        </authorList>
    </citation>
    <scope>IDENTIFICATION</scope>
</reference>